<sequence>MRAASGVVTLFLASLASALSLPVPLDKVDAGLLNSTDVVDAPVCGTGQKIDITFSDVTKPMAPLAICQGVDRDAYSSAKLCSGFPFCIEDLSFCNPKDRTRHFVRCKGADMFGRCTSSKDYCKALGGEYIDKGCT</sequence>
<proteinExistence type="predicted"/>
<dbReference type="EMBL" id="JASNQZ010000006">
    <property type="protein sequence ID" value="KAL0956693.1"/>
    <property type="molecule type" value="Genomic_DNA"/>
</dbReference>
<evidence type="ECO:0000313" key="3">
    <source>
        <dbReference type="Proteomes" id="UP001556367"/>
    </source>
</evidence>
<evidence type="ECO:0000256" key="1">
    <source>
        <dbReference type="SAM" id="SignalP"/>
    </source>
</evidence>
<name>A0ABR3JN19_9AGAR</name>
<dbReference type="Proteomes" id="UP001556367">
    <property type="component" value="Unassembled WGS sequence"/>
</dbReference>
<feature type="signal peptide" evidence="1">
    <location>
        <begin position="1"/>
        <end position="18"/>
    </location>
</feature>
<protein>
    <submittedName>
        <fullName evidence="2">Uncharacterized protein</fullName>
    </submittedName>
</protein>
<evidence type="ECO:0000313" key="2">
    <source>
        <dbReference type="EMBL" id="KAL0956693.1"/>
    </source>
</evidence>
<feature type="chain" id="PRO_5045870751" evidence="1">
    <location>
        <begin position="19"/>
        <end position="135"/>
    </location>
</feature>
<organism evidence="2 3">
    <name type="scientific">Hohenbuehelia grisea</name>
    <dbReference type="NCBI Taxonomy" id="104357"/>
    <lineage>
        <taxon>Eukaryota</taxon>
        <taxon>Fungi</taxon>
        <taxon>Dikarya</taxon>
        <taxon>Basidiomycota</taxon>
        <taxon>Agaricomycotina</taxon>
        <taxon>Agaricomycetes</taxon>
        <taxon>Agaricomycetidae</taxon>
        <taxon>Agaricales</taxon>
        <taxon>Pleurotineae</taxon>
        <taxon>Pleurotaceae</taxon>
        <taxon>Hohenbuehelia</taxon>
    </lineage>
</organism>
<keyword evidence="3" id="KW-1185">Reference proteome</keyword>
<accession>A0ABR3JN19</accession>
<gene>
    <name evidence="2" type="ORF">HGRIS_002819</name>
</gene>
<comment type="caution">
    <text evidence="2">The sequence shown here is derived from an EMBL/GenBank/DDBJ whole genome shotgun (WGS) entry which is preliminary data.</text>
</comment>
<keyword evidence="1" id="KW-0732">Signal</keyword>
<reference evidence="3" key="1">
    <citation type="submission" date="2024-06" db="EMBL/GenBank/DDBJ databases">
        <title>Multi-omics analyses provide insights into the biosynthesis of the anticancer antibiotic pleurotin in Hohenbuehelia grisea.</title>
        <authorList>
            <person name="Weaver J.A."/>
            <person name="Alberti F."/>
        </authorList>
    </citation>
    <scope>NUCLEOTIDE SEQUENCE [LARGE SCALE GENOMIC DNA]</scope>
    <source>
        <strain evidence="3">T-177</strain>
    </source>
</reference>